<dbReference type="PANTHER" id="PTHR22589">
    <property type="entry name" value="CARNITINE O-ACYLTRANSFERASE"/>
    <property type="match status" value="1"/>
</dbReference>
<comment type="caution">
    <text evidence="6">The sequence shown here is derived from an EMBL/GenBank/DDBJ whole genome shotgun (WGS) entry which is preliminary data.</text>
</comment>
<organism evidence="6 7">
    <name type="scientific">Mycena albidolilacea</name>
    <dbReference type="NCBI Taxonomy" id="1033008"/>
    <lineage>
        <taxon>Eukaryota</taxon>
        <taxon>Fungi</taxon>
        <taxon>Dikarya</taxon>
        <taxon>Basidiomycota</taxon>
        <taxon>Agaricomycotina</taxon>
        <taxon>Agaricomycetes</taxon>
        <taxon>Agaricomycetidae</taxon>
        <taxon>Agaricales</taxon>
        <taxon>Marasmiineae</taxon>
        <taxon>Mycenaceae</taxon>
        <taxon>Mycena</taxon>
    </lineage>
</organism>
<dbReference type="GO" id="GO:0016746">
    <property type="term" value="F:acyltransferase activity"/>
    <property type="evidence" value="ECO:0007669"/>
    <property type="project" value="UniProtKB-KW"/>
</dbReference>
<gene>
    <name evidence="6" type="ORF">DFH08DRAFT_266283</name>
</gene>
<dbReference type="Gene3D" id="3.30.559.70">
    <property type="entry name" value="Choline/Carnitine o-acyltransferase, domain 2"/>
    <property type="match status" value="1"/>
</dbReference>
<dbReference type="PANTHER" id="PTHR22589:SF107">
    <property type="entry name" value="CHOLINE_CARNITINE ACYLTRANSFERASE DOMAIN-CONTAINING PROTEIN"/>
    <property type="match status" value="1"/>
</dbReference>
<evidence type="ECO:0000256" key="1">
    <source>
        <dbReference type="ARBA" id="ARBA00005232"/>
    </source>
</evidence>
<dbReference type="AlphaFoldDB" id="A0AAD7ANR9"/>
<feature type="active site" description="Proton acceptor" evidence="4">
    <location>
        <position position="367"/>
    </location>
</feature>
<name>A0AAD7ANR9_9AGAR</name>
<dbReference type="EMBL" id="JARIHO010000003">
    <property type="protein sequence ID" value="KAJ7364095.1"/>
    <property type="molecule type" value="Genomic_DNA"/>
</dbReference>
<evidence type="ECO:0000256" key="4">
    <source>
        <dbReference type="PIRSR" id="PIRSR600542-1"/>
    </source>
</evidence>
<dbReference type="InterPro" id="IPR000542">
    <property type="entry name" value="Carn_acyl_trans"/>
</dbReference>
<evidence type="ECO:0000313" key="7">
    <source>
        <dbReference type="Proteomes" id="UP001218218"/>
    </source>
</evidence>
<evidence type="ECO:0000259" key="5">
    <source>
        <dbReference type="Pfam" id="PF00755"/>
    </source>
</evidence>
<keyword evidence="7" id="KW-1185">Reference proteome</keyword>
<dbReference type="Gene3D" id="3.30.559.10">
    <property type="entry name" value="Chloramphenicol acetyltransferase-like domain"/>
    <property type="match status" value="2"/>
</dbReference>
<evidence type="ECO:0000256" key="3">
    <source>
        <dbReference type="ARBA" id="ARBA00023315"/>
    </source>
</evidence>
<dbReference type="InterPro" id="IPR039551">
    <property type="entry name" value="Cho/carn_acyl_trans"/>
</dbReference>
<evidence type="ECO:0000313" key="6">
    <source>
        <dbReference type="EMBL" id="KAJ7364095.1"/>
    </source>
</evidence>
<keyword evidence="2" id="KW-0808">Transferase</keyword>
<sequence>MIAPRLRALRPTLFMRQNSTATATAPKRPSLLRLPVPELRKTLDRYLKSIEPFLLEDEAHGGLPFNTAYSLRVKWADEFAAGVGKLCQDRLLALDRASPNNWLDDNLWTKKAYLEWRSPLLVNSNWWLAVNDDDLIPAHAKKAQTGITPWQVRRGAWLVHRVLCFKDRLDRQELYPETTRTGLWLRESVSRMFNIARIPKPTCDILSKPARAGNPEAQKIYVMIHGWCYAIPVYDPDSASKPVSVQEIEARIRSAVIDAQQRLDAGEKSVPIGVLSADERDRWTQNLQHLLDLSPKNQRTHQIICQSLLGLSLDGPSPTFSLTGQEALTSDLLAIRSTHSNVANRIFDKPCTIIVDPSTRAGSSGEHSPCDALVPSMVADFTLADGVDPKFFAASEPEPFASAVPDQAGWERLDWDVDATIEAECTQALARAKAIIDNSDANIFWFQDYGSDWVKDNRASLLSLAFAFALFIPNGRNEPVKQSPDAYVQMALQLAYFRTRGEFTATYETALTRMFKRGRTETIRSFTKESRAWVLGMMDGNMSQQNRRNLLHHALHAHSSLTREATTGRGIDRHLLGLKLMLRPLSGEQAAFLDDELFRRSQTWKLSTSGLSAGNLFKGTGFGALHEDGYGINYMVAADMIKLGIESKASSPQTSTDGLKDAIFEALYDMKALCLATDGHTAAASKTVALSSRL</sequence>
<dbReference type="Proteomes" id="UP001218218">
    <property type="component" value="Unassembled WGS sequence"/>
</dbReference>
<dbReference type="SUPFAM" id="SSF52777">
    <property type="entry name" value="CoA-dependent acyltransferases"/>
    <property type="match status" value="2"/>
</dbReference>
<dbReference type="Pfam" id="PF00755">
    <property type="entry name" value="Carn_acyltransf"/>
    <property type="match status" value="1"/>
</dbReference>
<evidence type="ECO:0000256" key="2">
    <source>
        <dbReference type="ARBA" id="ARBA00022679"/>
    </source>
</evidence>
<comment type="similarity">
    <text evidence="1">Belongs to the carnitine/choline acetyltransferase family.</text>
</comment>
<dbReference type="InterPro" id="IPR023213">
    <property type="entry name" value="CAT-like_dom_sf"/>
</dbReference>
<proteinExistence type="inferred from homology"/>
<reference evidence="6" key="1">
    <citation type="submission" date="2023-03" db="EMBL/GenBank/DDBJ databases">
        <title>Massive genome expansion in bonnet fungi (Mycena s.s.) driven by repeated elements and novel gene families across ecological guilds.</title>
        <authorList>
            <consortium name="Lawrence Berkeley National Laboratory"/>
            <person name="Harder C.B."/>
            <person name="Miyauchi S."/>
            <person name="Viragh M."/>
            <person name="Kuo A."/>
            <person name="Thoen E."/>
            <person name="Andreopoulos B."/>
            <person name="Lu D."/>
            <person name="Skrede I."/>
            <person name="Drula E."/>
            <person name="Henrissat B."/>
            <person name="Morin E."/>
            <person name="Kohler A."/>
            <person name="Barry K."/>
            <person name="LaButti K."/>
            <person name="Morin E."/>
            <person name="Salamov A."/>
            <person name="Lipzen A."/>
            <person name="Mereny Z."/>
            <person name="Hegedus B."/>
            <person name="Baldrian P."/>
            <person name="Stursova M."/>
            <person name="Weitz H."/>
            <person name="Taylor A."/>
            <person name="Grigoriev I.V."/>
            <person name="Nagy L.G."/>
            <person name="Martin F."/>
            <person name="Kauserud H."/>
        </authorList>
    </citation>
    <scope>NUCLEOTIDE SEQUENCE</scope>
    <source>
        <strain evidence="6">CBHHK002</strain>
    </source>
</reference>
<feature type="domain" description="Choline/carnitine acyltransferase" evidence="5">
    <location>
        <begin position="34"/>
        <end position="663"/>
    </location>
</feature>
<keyword evidence="3" id="KW-0012">Acyltransferase</keyword>
<accession>A0AAD7ANR9</accession>
<dbReference type="InterPro" id="IPR042231">
    <property type="entry name" value="Cho/carn_acyl_trans_2"/>
</dbReference>
<protein>
    <recommendedName>
        <fullName evidence="5">Choline/carnitine acyltransferase domain-containing protein</fullName>
    </recommendedName>
</protein>